<protein>
    <submittedName>
        <fullName evidence="5">Double-stranded RNA-specific editase 1</fullName>
    </submittedName>
</protein>
<proteinExistence type="predicted"/>
<dbReference type="InterPro" id="IPR002466">
    <property type="entry name" value="A_deamin"/>
</dbReference>
<evidence type="ECO:0000313" key="6">
    <source>
        <dbReference type="Proteomes" id="UP000503349"/>
    </source>
</evidence>
<dbReference type="GO" id="GO:0008251">
    <property type="term" value="F:tRNA-specific adenosine deaminase activity"/>
    <property type="evidence" value="ECO:0007669"/>
    <property type="project" value="TreeGrafter"/>
</dbReference>
<dbReference type="SMART" id="SM00552">
    <property type="entry name" value="ADEAMc"/>
    <property type="match status" value="1"/>
</dbReference>
<feature type="compositionally biased region" description="Basic and acidic residues" evidence="2">
    <location>
        <begin position="129"/>
        <end position="141"/>
    </location>
</feature>
<dbReference type="InterPro" id="IPR044460">
    <property type="entry name" value="ADAR3_DSRM_1"/>
</dbReference>
<feature type="domain" description="DRBM" evidence="3">
    <location>
        <begin position="194"/>
        <end position="260"/>
    </location>
</feature>
<dbReference type="GO" id="GO:0005737">
    <property type="term" value="C:cytoplasm"/>
    <property type="evidence" value="ECO:0007669"/>
    <property type="project" value="TreeGrafter"/>
</dbReference>
<gene>
    <name evidence="5" type="ORF">EXN66_Car019068</name>
</gene>
<dbReference type="Pfam" id="PF00035">
    <property type="entry name" value="dsrm"/>
    <property type="match status" value="2"/>
</dbReference>
<evidence type="ECO:0000256" key="2">
    <source>
        <dbReference type="SAM" id="MobiDB-lite"/>
    </source>
</evidence>
<name>A0A6G1QKZ9_CHAAH</name>
<reference evidence="6" key="2">
    <citation type="submission" date="2019-02" db="EMBL/GenBank/DDBJ databases">
        <title>Opniocepnalus argus Var Kimnra genome.</title>
        <authorList>
            <person name="Zhou C."/>
            <person name="Xiao S."/>
        </authorList>
    </citation>
    <scope>NUCLEOTIDE SEQUENCE [LARGE SCALE GENOMIC DNA]</scope>
</reference>
<dbReference type="CDD" id="cd19899">
    <property type="entry name" value="DSRM_RED2_rpt2"/>
    <property type="match status" value="1"/>
</dbReference>
<dbReference type="PANTHER" id="PTHR10910:SF17">
    <property type="entry name" value="DOUBLE-STRANDED RNA-SPECIFIC EDITASE B2"/>
    <property type="match status" value="1"/>
</dbReference>
<dbReference type="CDD" id="cd19896">
    <property type="entry name" value="DSRM_RED2_rpt1"/>
    <property type="match status" value="1"/>
</dbReference>
<dbReference type="SMART" id="SM00358">
    <property type="entry name" value="DSRM"/>
    <property type="match status" value="2"/>
</dbReference>
<evidence type="ECO:0000256" key="1">
    <source>
        <dbReference type="PROSITE-ProRule" id="PRU00266"/>
    </source>
</evidence>
<reference evidence="5 6" key="1">
    <citation type="submission" date="2019-02" db="EMBL/GenBank/DDBJ databases">
        <title>Opniocepnalus argus genome.</title>
        <authorList>
            <person name="Zhou C."/>
            <person name="Xiao S."/>
        </authorList>
    </citation>
    <scope>NUCLEOTIDE SEQUENCE [LARGE SCALE GENOMIC DNA]</scope>
    <source>
        <strain evidence="5">OARG1902GOOAL</strain>
        <tissue evidence="5">Muscle</tissue>
    </source>
</reference>
<evidence type="ECO:0000259" key="4">
    <source>
        <dbReference type="PROSITE" id="PS50141"/>
    </source>
</evidence>
<dbReference type="PANTHER" id="PTHR10910">
    <property type="entry name" value="EUKARYOTE SPECIFIC DSRNA BINDING PROTEIN"/>
    <property type="match status" value="1"/>
</dbReference>
<dbReference type="PROSITE" id="PS50137">
    <property type="entry name" value="DS_RBD"/>
    <property type="match status" value="2"/>
</dbReference>
<organism evidence="5 6">
    <name type="scientific">Channa argus</name>
    <name type="common">Northern snakehead</name>
    <name type="synonym">Ophicephalus argus</name>
    <dbReference type="NCBI Taxonomy" id="215402"/>
    <lineage>
        <taxon>Eukaryota</taxon>
        <taxon>Metazoa</taxon>
        <taxon>Chordata</taxon>
        <taxon>Craniata</taxon>
        <taxon>Vertebrata</taxon>
        <taxon>Euteleostomi</taxon>
        <taxon>Actinopterygii</taxon>
        <taxon>Neopterygii</taxon>
        <taxon>Teleostei</taxon>
        <taxon>Neoteleostei</taxon>
        <taxon>Acanthomorphata</taxon>
        <taxon>Anabantaria</taxon>
        <taxon>Anabantiformes</taxon>
        <taxon>Channoidei</taxon>
        <taxon>Channidae</taxon>
        <taxon>Channa</taxon>
    </lineage>
</organism>
<dbReference type="InterPro" id="IPR014720">
    <property type="entry name" value="dsRBD_dom"/>
</dbReference>
<dbReference type="GO" id="GO:0003726">
    <property type="term" value="F:double-stranded RNA adenosine deaminase activity"/>
    <property type="evidence" value="ECO:0007669"/>
    <property type="project" value="TreeGrafter"/>
</dbReference>
<feature type="domain" description="DRBM" evidence="3">
    <location>
        <begin position="351"/>
        <end position="418"/>
    </location>
</feature>
<dbReference type="GO" id="GO:0003725">
    <property type="term" value="F:double-stranded RNA binding"/>
    <property type="evidence" value="ECO:0007669"/>
    <property type="project" value="TreeGrafter"/>
</dbReference>
<dbReference type="PROSITE" id="PS50141">
    <property type="entry name" value="A_DEAMIN_EDITASE"/>
    <property type="match status" value="1"/>
</dbReference>
<dbReference type="SUPFAM" id="SSF54768">
    <property type="entry name" value="dsRNA-binding domain-like"/>
    <property type="match status" value="2"/>
</dbReference>
<feature type="region of interest" description="Disordered" evidence="2">
    <location>
        <begin position="114"/>
        <end position="141"/>
    </location>
</feature>
<dbReference type="Proteomes" id="UP000503349">
    <property type="component" value="Chromosome 19"/>
</dbReference>
<dbReference type="AlphaFoldDB" id="A0A6G1QKZ9"/>
<dbReference type="Gene3D" id="3.30.160.20">
    <property type="match status" value="2"/>
</dbReference>
<dbReference type="GO" id="GO:0005730">
    <property type="term" value="C:nucleolus"/>
    <property type="evidence" value="ECO:0007669"/>
    <property type="project" value="TreeGrafter"/>
</dbReference>
<dbReference type="EMBL" id="CM015730">
    <property type="protein sequence ID" value="KAF3703380.1"/>
    <property type="molecule type" value="Genomic_DNA"/>
</dbReference>
<keyword evidence="1" id="KW-0694">RNA-binding</keyword>
<evidence type="ECO:0000259" key="3">
    <source>
        <dbReference type="PROSITE" id="PS50137"/>
    </source>
</evidence>
<dbReference type="Pfam" id="PF02137">
    <property type="entry name" value="A_deamin"/>
    <property type="match status" value="1"/>
</dbReference>
<dbReference type="FunFam" id="3.30.160.20:FF:000009">
    <property type="entry name" value="Adenosine deaminase RNA-specific B2 (inactive)"/>
    <property type="match status" value="1"/>
</dbReference>
<dbReference type="GO" id="GO:0006396">
    <property type="term" value="P:RNA processing"/>
    <property type="evidence" value="ECO:0007669"/>
    <property type="project" value="InterPro"/>
</dbReference>
<keyword evidence="6" id="KW-1185">Reference proteome</keyword>
<sequence>MAENISRMLKNSAFQIGRQVVSLSYQHKVVFRPGRRGREKQEYKTRSGCTHGQMQAYQRLQLLTIGYCVRGYGYGVIPGKVSAASNSLIPNVSHKKVSMLSALIAPFKYISPGTSSTEDEDSLSTSSAEVKENRNIGNLEDRTTGSAECQSLFCSDSTRSGSSGLKRKRPLEEDNNGHLCQLRLIYKKLSWSEAPKNALVQLNELRPGLQYRMVSQTGPVHAPVFSIAVEVNGLTFEGTGPTKKKAKLRAAELALKSFIQFPNAPQAHLAMGNMSDPSDDFTSDQADFPDTLFKEFESSPCSDGLSLCSSAAESELISSKLLRHGRLLRHTLDLMVQAQQRLGGIVPQPEAPKSPVALLNELRPGLRYACLSERAEGRQLRSFVMAVRVDGRIFEGCGRSKKLAKIQAAQCALQALFNIRTAPERRTGLKASRKSCPHLPQFQSKNISICFGNLIFTSGLELNNYSFFYYVVVREDSRRIVGDIPHYLGERCLTVYMHKQVGKGTEWMDSSQSKHKFAVIMSHSGKGDGFARHTVLIHKGLDLRHAQVVVLSTGTKCINGEYLSDQGQVVNDCHAEVTARRALLRFLYSQLELFLSKRPDDWEESIFVQHKECSYRLRENVHFHMYISTSPCGDGRLNSPYEITTDLHSSRHLMRKHRNHLRTKIESGEGTVPVRCRGPVQTWDGVLQGEQLITMSCTDKITRWNVLGLQGALLSHFLEPVYLHSVIVGSLRHTGHLGRVLNQRQERLGPLPTSYRRNHPLLSDQRRLLFTRQENPSADFLCRGPLTLYDVINDWVKSQGLSSAEFQQSGKASSVSINWTLGDAQLEVINTTTGRRRDSGAPSRLCKHALFTRWTRLYRKLGIHVASSADRQLMYCETKMAARPYQTVKQHWFRSLQETGLGIWVKKPPEQEQFLLSV</sequence>
<dbReference type="GO" id="GO:0006382">
    <property type="term" value="P:adenosine to inosine editing"/>
    <property type="evidence" value="ECO:0007669"/>
    <property type="project" value="TreeGrafter"/>
</dbReference>
<evidence type="ECO:0000313" key="5">
    <source>
        <dbReference type="EMBL" id="KAF3703380.1"/>
    </source>
</evidence>
<accession>A0A6G1QKZ9</accession>
<feature type="domain" description="A to I editase" evidence="4">
    <location>
        <begin position="550"/>
        <end position="914"/>
    </location>
</feature>